<dbReference type="AlphaFoldDB" id="A0A2G7HJY6"/>
<proteinExistence type="predicted"/>
<evidence type="ECO:0000256" key="3">
    <source>
        <dbReference type="ARBA" id="ARBA00022806"/>
    </source>
</evidence>
<feature type="coiled-coil region" evidence="5">
    <location>
        <begin position="456"/>
        <end position="521"/>
    </location>
</feature>
<keyword evidence="1" id="KW-0547">Nucleotide-binding</keyword>
<evidence type="ECO:0000256" key="2">
    <source>
        <dbReference type="ARBA" id="ARBA00022801"/>
    </source>
</evidence>
<dbReference type="InterPro" id="IPR041679">
    <property type="entry name" value="DNA2/NAM7-like_C"/>
</dbReference>
<dbReference type="CDD" id="cd18808">
    <property type="entry name" value="SF1_C_Upf1"/>
    <property type="match status" value="1"/>
</dbReference>
<dbReference type="Proteomes" id="UP000231322">
    <property type="component" value="Unassembled WGS sequence"/>
</dbReference>
<dbReference type="Pfam" id="PF13087">
    <property type="entry name" value="AAA_12"/>
    <property type="match status" value="1"/>
</dbReference>
<dbReference type="GO" id="GO:0005524">
    <property type="term" value="F:ATP binding"/>
    <property type="evidence" value="ECO:0007669"/>
    <property type="project" value="UniProtKB-KW"/>
</dbReference>
<dbReference type="EMBL" id="PEIK01000002">
    <property type="protein sequence ID" value="PIH05440.1"/>
    <property type="molecule type" value="Genomic_DNA"/>
</dbReference>
<dbReference type="InterPro" id="IPR050534">
    <property type="entry name" value="Coronavir_polyprotein_1ab"/>
</dbReference>
<dbReference type="GO" id="GO:0016787">
    <property type="term" value="F:hydrolase activity"/>
    <property type="evidence" value="ECO:0007669"/>
    <property type="project" value="UniProtKB-KW"/>
</dbReference>
<evidence type="ECO:0000313" key="7">
    <source>
        <dbReference type="EMBL" id="PIH05440.1"/>
    </source>
</evidence>
<evidence type="ECO:0000313" key="8">
    <source>
        <dbReference type="Proteomes" id="UP000231322"/>
    </source>
</evidence>
<evidence type="ECO:0000256" key="1">
    <source>
        <dbReference type="ARBA" id="ARBA00022741"/>
    </source>
</evidence>
<feature type="coiled-coil region" evidence="5">
    <location>
        <begin position="570"/>
        <end position="611"/>
    </location>
</feature>
<dbReference type="Gene3D" id="3.40.50.300">
    <property type="entry name" value="P-loop containing nucleotide triphosphate hydrolases"/>
    <property type="match status" value="3"/>
</dbReference>
<keyword evidence="2" id="KW-0378">Hydrolase</keyword>
<keyword evidence="3" id="KW-0347">Helicase</keyword>
<protein>
    <recommendedName>
        <fullName evidence="6">DNA2/NAM7 helicase-like C-terminal domain-containing protein</fullName>
    </recommendedName>
</protein>
<dbReference type="InterPro" id="IPR047187">
    <property type="entry name" value="SF1_C_Upf1"/>
</dbReference>
<dbReference type="PANTHER" id="PTHR43788">
    <property type="entry name" value="DNA2/NAM7 HELICASE FAMILY MEMBER"/>
    <property type="match status" value="1"/>
</dbReference>
<sequence length="1001" mass="116055">MKEIINKLYYWYTIEKFSEFKVEISKEAYYEVLPWLGDEKEKNYEVYLGVYKNSDLVDFIIKTYGDKEGLPEKTSGYSCLCIFKVNEKGEYIEKSLKMPTLPYAINELLLGNINKTNSSNEFNNFLEGIENIALNELKKVNYDTINKFYIEILKCFKWFHKSWILEKGKFKVEEIKMKKKSNSSDSEESDTYLNSFYLNDIEKLIYEVKSNNYGKAFQDFVLQKDNIKRIDIENDAKEIEHTLEPNNIPMGKWPSKYGLSLMQQVAVNTALKELGNSRGVFSVNGPPGTGKTTLLRDVISNIIVNRAKELAEYENPKDAFKESSDCIKIKTNKGFEIPFHPYILDENLKEYGITIVSNNNNAVENISKELPELKAIENFEDYLGADYFRDTSDRVLGMETWGLISATLGKKANCSKFVKDFWWGGFYKIYENEDEKNKVLTWADEKKRFLDKYKEIENYKNELNKFKDAIDVEEDIILNIQKKNNMLEDILNGIELAKEEYKNVEDDNNEAKESVDILDELINNHLSKKPSFFSRIINRNKYKEYKLELEKYNSNKKEALGYWLNIKNNLRKVKVKIDDFKVEKRKIEKELNKHKARLEEINKVKSKYSKDLEGLYPKVYWEKSKDKQQIDCLWITKELNNKRCELFLLALQIHKAFVLNAKEPMKNNLGLFMNYLSGNEIQGDYLKHMSEFWNSLFLVVPVISSPFASIQRMYRHLGKEEIGWLLIDEAGQALPQTAIGSIWRSKRVMVVGDPLQVEPVSTIPLSLIEIIGKAWSTEDIASKTLSVQGIADKINRYGTRRGGLWIGCPLRVHRRCENPMFSISNKIAYDNKMIYGTIEKDTRIPIENSIWIDCRGASSGGKSHYIEEQGEIIYKIIKECINENELPDLYVISPFTTVVSGLKKKIRKLKDELDFIDSKSLEEWIKKSIGTVHTFQGKETPIVIICLGVDEDHEGAANWASNSPNILNVAITRAKKKVIIVGNKKLWGDKDYFKEALEQIG</sequence>
<keyword evidence="5" id="KW-0175">Coiled coil</keyword>
<dbReference type="GO" id="GO:0043139">
    <property type="term" value="F:5'-3' DNA helicase activity"/>
    <property type="evidence" value="ECO:0007669"/>
    <property type="project" value="TreeGrafter"/>
</dbReference>
<organism evidence="7 8">
    <name type="scientific">Clostridium combesii</name>
    <dbReference type="NCBI Taxonomy" id="39481"/>
    <lineage>
        <taxon>Bacteria</taxon>
        <taxon>Bacillati</taxon>
        <taxon>Bacillota</taxon>
        <taxon>Clostridia</taxon>
        <taxon>Eubacteriales</taxon>
        <taxon>Clostridiaceae</taxon>
        <taxon>Clostridium</taxon>
    </lineage>
</organism>
<dbReference type="RefSeq" id="WP_099837865.1">
    <property type="nucleotide sequence ID" value="NZ_PEIK01000002.1"/>
</dbReference>
<reference evidence="7 8" key="1">
    <citation type="submission" date="2017-10" db="EMBL/GenBank/DDBJ databases">
        <title>Reclassification of Eubacterium combesii and discrepancies in the nomenclature of botulinum neurotoxin producing clostridia. Request for an Opinion.</title>
        <authorList>
            <person name="Dobritsa A.P."/>
            <person name="Kutumbaka K.K."/>
            <person name="Samadpour M."/>
        </authorList>
    </citation>
    <scope>NUCLEOTIDE SEQUENCE [LARGE SCALE GENOMIC DNA]</scope>
    <source>
        <strain evidence="7 8">DSM 20696</strain>
    </source>
</reference>
<dbReference type="PANTHER" id="PTHR43788:SF8">
    <property type="entry name" value="DNA-BINDING PROTEIN SMUBP-2"/>
    <property type="match status" value="1"/>
</dbReference>
<keyword evidence="8" id="KW-1185">Reference proteome</keyword>
<evidence type="ECO:0000256" key="4">
    <source>
        <dbReference type="ARBA" id="ARBA00022840"/>
    </source>
</evidence>
<feature type="domain" description="DNA2/NAM7 helicase-like C-terminal" evidence="6">
    <location>
        <begin position="810"/>
        <end position="985"/>
    </location>
</feature>
<comment type="caution">
    <text evidence="7">The sequence shown here is derived from an EMBL/GenBank/DDBJ whole genome shotgun (WGS) entry which is preliminary data.</text>
</comment>
<gene>
    <name evidence="7" type="ORF">CS538_02805</name>
</gene>
<name>A0A2G7HJY6_9CLOT</name>
<evidence type="ECO:0000256" key="5">
    <source>
        <dbReference type="SAM" id="Coils"/>
    </source>
</evidence>
<dbReference type="InterPro" id="IPR027417">
    <property type="entry name" value="P-loop_NTPase"/>
</dbReference>
<dbReference type="SUPFAM" id="SSF52540">
    <property type="entry name" value="P-loop containing nucleoside triphosphate hydrolases"/>
    <property type="match status" value="1"/>
</dbReference>
<evidence type="ECO:0000259" key="6">
    <source>
        <dbReference type="Pfam" id="PF13087"/>
    </source>
</evidence>
<accession>A0A2G7HJY6</accession>
<keyword evidence="4" id="KW-0067">ATP-binding</keyword>